<dbReference type="GO" id="GO:0004523">
    <property type="term" value="F:RNA-DNA hybrid ribonuclease activity"/>
    <property type="evidence" value="ECO:0007669"/>
    <property type="project" value="InterPro"/>
</dbReference>
<keyword evidence="3" id="KW-1185">Reference proteome</keyword>
<sequence>MVEAMAIMHGCNLGISRGWRSIVVESDSSDYISCLKNSAWNGSWEAFPFIAKCSVLGGAFQECRWSWVPRSANSAADILASRRCKEVCDLIWVNRPPSSLVHVLCNDGLPCPH</sequence>
<dbReference type="InterPro" id="IPR044730">
    <property type="entry name" value="RNase_H-like_dom_plant"/>
</dbReference>
<dbReference type="InterPro" id="IPR053151">
    <property type="entry name" value="RNase_H-like"/>
</dbReference>
<dbReference type="PANTHER" id="PTHR47723">
    <property type="entry name" value="OS05G0353850 PROTEIN"/>
    <property type="match status" value="1"/>
</dbReference>
<dbReference type="InterPro" id="IPR012337">
    <property type="entry name" value="RNaseH-like_sf"/>
</dbReference>
<protein>
    <recommendedName>
        <fullName evidence="1">RNase H type-1 domain-containing protein</fullName>
    </recommendedName>
</protein>
<dbReference type="GO" id="GO:0003676">
    <property type="term" value="F:nucleic acid binding"/>
    <property type="evidence" value="ECO:0007669"/>
    <property type="project" value="InterPro"/>
</dbReference>
<dbReference type="EMBL" id="RDQH01000338">
    <property type="protein sequence ID" value="RXH81360.1"/>
    <property type="molecule type" value="Genomic_DNA"/>
</dbReference>
<dbReference type="AlphaFoldDB" id="A0A498IDV7"/>
<organism evidence="2 3">
    <name type="scientific">Malus domestica</name>
    <name type="common">Apple</name>
    <name type="synonym">Pyrus malus</name>
    <dbReference type="NCBI Taxonomy" id="3750"/>
    <lineage>
        <taxon>Eukaryota</taxon>
        <taxon>Viridiplantae</taxon>
        <taxon>Streptophyta</taxon>
        <taxon>Embryophyta</taxon>
        <taxon>Tracheophyta</taxon>
        <taxon>Spermatophyta</taxon>
        <taxon>Magnoliopsida</taxon>
        <taxon>eudicotyledons</taxon>
        <taxon>Gunneridae</taxon>
        <taxon>Pentapetalae</taxon>
        <taxon>rosids</taxon>
        <taxon>fabids</taxon>
        <taxon>Rosales</taxon>
        <taxon>Rosaceae</taxon>
        <taxon>Amygdaloideae</taxon>
        <taxon>Maleae</taxon>
        <taxon>Malus</taxon>
    </lineage>
</organism>
<evidence type="ECO:0000313" key="3">
    <source>
        <dbReference type="Proteomes" id="UP000290289"/>
    </source>
</evidence>
<evidence type="ECO:0000259" key="1">
    <source>
        <dbReference type="Pfam" id="PF13456"/>
    </source>
</evidence>
<dbReference type="Gene3D" id="3.30.420.10">
    <property type="entry name" value="Ribonuclease H-like superfamily/Ribonuclease H"/>
    <property type="match status" value="1"/>
</dbReference>
<dbReference type="InterPro" id="IPR036397">
    <property type="entry name" value="RNaseH_sf"/>
</dbReference>
<feature type="domain" description="RNase H type-1" evidence="1">
    <location>
        <begin position="1"/>
        <end position="82"/>
    </location>
</feature>
<dbReference type="Proteomes" id="UP000290289">
    <property type="component" value="Chromosome 12"/>
</dbReference>
<name>A0A498IDV7_MALDO</name>
<evidence type="ECO:0000313" key="2">
    <source>
        <dbReference type="EMBL" id="RXH81360.1"/>
    </source>
</evidence>
<dbReference type="CDD" id="cd06222">
    <property type="entry name" value="RNase_H_like"/>
    <property type="match status" value="1"/>
</dbReference>
<proteinExistence type="predicted"/>
<gene>
    <name evidence="2" type="ORF">DVH24_006185</name>
</gene>
<accession>A0A498IDV7</accession>
<reference evidence="2 3" key="1">
    <citation type="submission" date="2018-10" db="EMBL/GenBank/DDBJ databases">
        <title>A high-quality apple genome assembly.</title>
        <authorList>
            <person name="Hu J."/>
        </authorList>
    </citation>
    <scope>NUCLEOTIDE SEQUENCE [LARGE SCALE GENOMIC DNA]</scope>
    <source>
        <strain evidence="3">cv. HFTH1</strain>
        <tissue evidence="2">Young leaf</tissue>
    </source>
</reference>
<dbReference type="InterPro" id="IPR002156">
    <property type="entry name" value="RNaseH_domain"/>
</dbReference>
<dbReference type="PANTHER" id="PTHR47723:SF23">
    <property type="entry name" value="REVERSE TRANSCRIPTASE-LIKE PROTEIN"/>
    <property type="match status" value="1"/>
</dbReference>
<comment type="caution">
    <text evidence="2">The sequence shown here is derived from an EMBL/GenBank/DDBJ whole genome shotgun (WGS) entry which is preliminary data.</text>
</comment>
<dbReference type="SUPFAM" id="SSF53098">
    <property type="entry name" value="Ribonuclease H-like"/>
    <property type="match status" value="1"/>
</dbReference>
<dbReference type="Pfam" id="PF13456">
    <property type="entry name" value="RVT_3"/>
    <property type="match status" value="1"/>
</dbReference>